<protein>
    <submittedName>
        <fullName evidence="2">Uncharacterized protein</fullName>
    </submittedName>
</protein>
<evidence type="ECO:0000313" key="3">
    <source>
        <dbReference type="Proteomes" id="UP000824120"/>
    </source>
</evidence>
<name>A0A9J6APD9_SOLCO</name>
<evidence type="ECO:0000313" key="2">
    <source>
        <dbReference type="EMBL" id="KAG5626462.1"/>
    </source>
</evidence>
<gene>
    <name evidence="2" type="ORF">H5410_011680</name>
</gene>
<evidence type="ECO:0000256" key="1">
    <source>
        <dbReference type="SAM" id="MobiDB-lite"/>
    </source>
</evidence>
<dbReference type="OrthoDB" id="1306001at2759"/>
<reference evidence="2 3" key="1">
    <citation type="submission" date="2020-09" db="EMBL/GenBank/DDBJ databases">
        <title>De no assembly of potato wild relative species, Solanum commersonii.</title>
        <authorList>
            <person name="Cho K."/>
        </authorList>
    </citation>
    <scope>NUCLEOTIDE SEQUENCE [LARGE SCALE GENOMIC DNA]</scope>
    <source>
        <strain evidence="2">LZ3.2</strain>
        <tissue evidence="2">Leaf</tissue>
    </source>
</reference>
<keyword evidence="3" id="KW-1185">Reference proteome</keyword>
<dbReference type="EMBL" id="JACXVP010000002">
    <property type="protein sequence ID" value="KAG5626462.1"/>
    <property type="molecule type" value="Genomic_DNA"/>
</dbReference>
<sequence length="108" mass="12401">MVGNGEHIQFWKDIWLGDIPLMNAFPRIFQIASNPDSTFSQYREDNVWNLILRRNLNTGSWKRILASWPPFRLMQSTDKAGTSLSGDIAGMDPTQLKHATFNKAPRRP</sequence>
<dbReference type="Proteomes" id="UP000824120">
    <property type="component" value="Chromosome 2"/>
</dbReference>
<comment type="caution">
    <text evidence="2">The sequence shown here is derived from an EMBL/GenBank/DDBJ whole genome shotgun (WGS) entry which is preliminary data.</text>
</comment>
<dbReference type="PANTHER" id="PTHR36617">
    <property type="entry name" value="PROTEIN, PUTATIVE-RELATED"/>
    <property type="match status" value="1"/>
</dbReference>
<organism evidence="2 3">
    <name type="scientific">Solanum commersonii</name>
    <name type="common">Commerson's wild potato</name>
    <name type="synonym">Commerson's nightshade</name>
    <dbReference type="NCBI Taxonomy" id="4109"/>
    <lineage>
        <taxon>Eukaryota</taxon>
        <taxon>Viridiplantae</taxon>
        <taxon>Streptophyta</taxon>
        <taxon>Embryophyta</taxon>
        <taxon>Tracheophyta</taxon>
        <taxon>Spermatophyta</taxon>
        <taxon>Magnoliopsida</taxon>
        <taxon>eudicotyledons</taxon>
        <taxon>Gunneridae</taxon>
        <taxon>Pentapetalae</taxon>
        <taxon>asterids</taxon>
        <taxon>lamiids</taxon>
        <taxon>Solanales</taxon>
        <taxon>Solanaceae</taxon>
        <taxon>Solanoideae</taxon>
        <taxon>Solaneae</taxon>
        <taxon>Solanum</taxon>
    </lineage>
</organism>
<proteinExistence type="predicted"/>
<accession>A0A9J6APD9</accession>
<dbReference type="PANTHER" id="PTHR36617:SF15">
    <property type="entry name" value="REVERSE TRANSCRIPTASE ZINC-BINDING DOMAIN-CONTAINING PROTEIN"/>
    <property type="match status" value="1"/>
</dbReference>
<feature type="region of interest" description="Disordered" evidence="1">
    <location>
        <begin position="84"/>
        <end position="108"/>
    </location>
</feature>
<dbReference type="AlphaFoldDB" id="A0A9J6APD9"/>